<dbReference type="InterPro" id="IPR044674">
    <property type="entry name" value="EDEM1/2/3"/>
</dbReference>
<evidence type="ECO:0000313" key="7">
    <source>
        <dbReference type="Proteomes" id="UP001497383"/>
    </source>
</evidence>
<keyword evidence="4" id="KW-0325">Glycoprotein</keyword>
<gene>
    <name evidence="6" type="ORF">LODBEIA_P45990</name>
</gene>
<dbReference type="InterPro" id="IPR036026">
    <property type="entry name" value="Seven-hairpin_glycosidases"/>
</dbReference>
<dbReference type="Proteomes" id="UP001497383">
    <property type="component" value="Chromosome 5"/>
</dbReference>
<accession>A0ABP0ZQD9</accession>
<dbReference type="EMBL" id="OZ022409">
    <property type="protein sequence ID" value="CAK9440524.1"/>
    <property type="molecule type" value="Genomic_DNA"/>
</dbReference>
<dbReference type="GeneID" id="92209795"/>
<protein>
    <recommendedName>
        <fullName evidence="5">alpha-1,2-Mannosidase</fullName>
        <ecNumber evidence="5">3.2.1.-</ecNumber>
    </recommendedName>
</protein>
<sequence>MTHGFPHDEVRPLSCEPYGPDYNDVMNTVRNDAMANISSTVLDNLDTLIILEQWDDLDAALSYLKANQEGFFNRDTIVQVFEATIRFLGGLMSAHLILVDVLNKNITLPARYHRLQMTCANYDGFLLEMAHDLGSRLITSYKTRTNIPVPRVNLAKGLKSVPPSLQKDACTSGITTPVLEFTLLSRLTGDYQFEYYSQVALWKIWQSRSVLNLLPMTIDPILNQWKDSVSGIGASIDSFYEYAAKGAILFNDNYMWSIFKTSYQALLTHSAQIGAGSMIFPNVGTQDGMVFSDWIDSLSAFWSGLQVLTGQLTDAIKTHVVYMKIWDYFDSIPERWIYAHHNNKNKKKVFRAEDSIELEWYPLRPEFIESTYYLYRATRDPMYLQIGERVLNLFDDKFKAPCGFSGFQDVRTGSKQNRMETFVMGETLKYLYLLFDVDNDAFLHDPELMRGKNWVFSTEAHPLWYHEELRASPKKGFVKSKPGDDNDDHDDKLFSTPINRNITMPQPLLVGIPDENNVIGHVTKKDPFASRFDTCETNPFTTHARSFQSSGYYDWAHLFNADFAFRNSLKKPNYRKSTNLDGSYFELSKDFFQKFTLFDSPLTCRRPPTTTVLEIFWGDVKLASRVEISELVADIPANQTSLIYSGDLWIPNLQGLRVLFEELKVGSVDTRNEVITSEYMNSLFGDDGTPSTTGTTSRGAREGLRVKKVNGIETKAGAIIWTMPFVVTQNEESTVAVTEEGRVVIEGKVIENLFVWYG</sequence>
<keyword evidence="3" id="KW-0256">Endoplasmic reticulum</keyword>
<comment type="similarity">
    <text evidence="2 5">Belongs to the glycosyl hydrolase 47 family.</text>
</comment>
<keyword evidence="5" id="KW-0326">Glycosidase</keyword>
<dbReference type="RefSeq" id="XP_066831537.1">
    <property type="nucleotide sequence ID" value="XM_066974837.1"/>
</dbReference>
<dbReference type="PRINTS" id="PR00747">
    <property type="entry name" value="GLYHDRLASE47"/>
</dbReference>
<dbReference type="InterPro" id="IPR012341">
    <property type="entry name" value="6hp_glycosidase-like_sf"/>
</dbReference>
<evidence type="ECO:0000256" key="3">
    <source>
        <dbReference type="ARBA" id="ARBA00022824"/>
    </source>
</evidence>
<evidence type="ECO:0000256" key="1">
    <source>
        <dbReference type="ARBA" id="ARBA00004240"/>
    </source>
</evidence>
<dbReference type="Pfam" id="PF01532">
    <property type="entry name" value="Glyco_hydro_47"/>
    <property type="match status" value="1"/>
</dbReference>
<comment type="subcellular location">
    <subcellularLocation>
        <location evidence="1">Endoplasmic reticulum</location>
    </subcellularLocation>
</comment>
<evidence type="ECO:0000313" key="6">
    <source>
        <dbReference type="EMBL" id="CAK9440524.1"/>
    </source>
</evidence>
<dbReference type="SUPFAM" id="SSF48225">
    <property type="entry name" value="Seven-hairpin glycosidases"/>
    <property type="match status" value="1"/>
</dbReference>
<dbReference type="InterPro" id="IPR001382">
    <property type="entry name" value="Glyco_hydro_47"/>
</dbReference>
<dbReference type="PANTHER" id="PTHR45679:SF5">
    <property type="entry name" value="ER DEGRADATION-ENHANCING ALPHA-MANNOSIDASE-LIKE PROTEIN 1"/>
    <property type="match status" value="1"/>
</dbReference>
<keyword evidence="7" id="KW-1185">Reference proteome</keyword>
<evidence type="ECO:0000256" key="2">
    <source>
        <dbReference type="ARBA" id="ARBA00007658"/>
    </source>
</evidence>
<evidence type="ECO:0000256" key="5">
    <source>
        <dbReference type="RuleBase" id="RU361193"/>
    </source>
</evidence>
<dbReference type="EC" id="3.2.1.-" evidence="5"/>
<reference evidence="6 7" key="1">
    <citation type="submission" date="2024-03" db="EMBL/GenBank/DDBJ databases">
        <authorList>
            <person name="Brejova B."/>
        </authorList>
    </citation>
    <scope>NUCLEOTIDE SEQUENCE [LARGE SCALE GENOMIC DNA]</scope>
    <source>
        <strain evidence="6 7">CBS 14171</strain>
    </source>
</reference>
<organism evidence="6 7">
    <name type="scientific">Lodderomyces beijingensis</name>
    <dbReference type="NCBI Taxonomy" id="1775926"/>
    <lineage>
        <taxon>Eukaryota</taxon>
        <taxon>Fungi</taxon>
        <taxon>Dikarya</taxon>
        <taxon>Ascomycota</taxon>
        <taxon>Saccharomycotina</taxon>
        <taxon>Pichiomycetes</taxon>
        <taxon>Debaryomycetaceae</taxon>
        <taxon>Candida/Lodderomyces clade</taxon>
        <taxon>Lodderomyces</taxon>
    </lineage>
</organism>
<proteinExistence type="inferred from homology"/>
<dbReference type="PANTHER" id="PTHR45679">
    <property type="entry name" value="ER DEGRADATION-ENHANCING ALPHA-MANNOSIDASE-LIKE PROTEIN 2"/>
    <property type="match status" value="1"/>
</dbReference>
<dbReference type="Gene3D" id="1.50.10.10">
    <property type="match status" value="1"/>
</dbReference>
<name>A0ABP0ZQD9_9ASCO</name>
<keyword evidence="5" id="KW-0378">Hydrolase</keyword>
<evidence type="ECO:0000256" key="4">
    <source>
        <dbReference type="ARBA" id="ARBA00023180"/>
    </source>
</evidence>